<dbReference type="GO" id="GO:0005436">
    <property type="term" value="F:sodium:phosphate symporter activity"/>
    <property type="evidence" value="ECO:0007669"/>
    <property type="project" value="InterPro"/>
</dbReference>
<feature type="transmembrane region" description="Helical" evidence="6">
    <location>
        <begin position="114"/>
        <end position="132"/>
    </location>
</feature>
<keyword evidence="8" id="KW-1185">Reference proteome</keyword>
<evidence type="ECO:0000256" key="1">
    <source>
        <dbReference type="ARBA" id="ARBA00004651"/>
    </source>
</evidence>
<comment type="subcellular location">
    <subcellularLocation>
        <location evidence="1">Cell membrane</location>
        <topology evidence="1">Multi-pass membrane protein</topology>
    </subcellularLocation>
</comment>
<keyword evidence="3 6" id="KW-0812">Transmembrane</keyword>
<organism evidence="7 8">
    <name type="scientific">Flavobacterium degerlachei</name>
    <dbReference type="NCBI Taxonomy" id="229203"/>
    <lineage>
        <taxon>Bacteria</taxon>
        <taxon>Pseudomonadati</taxon>
        <taxon>Bacteroidota</taxon>
        <taxon>Flavobacteriia</taxon>
        <taxon>Flavobacteriales</taxon>
        <taxon>Flavobacteriaceae</taxon>
        <taxon>Flavobacterium</taxon>
    </lineage>
</organism>
<dbReference type="Proteomes" id="UP000198569">
    <property type="component" value="Unassembled WGS sequence"/>
</dbReference>
<protein>
    <submittedName>
        <fullName evidence="7">Phosphate:Na+ symporter</fullName>
    </submittedName>
</protein>
<name>A0A1H2UFA1_9FLAO</name>
<feature type="transmembrane region" description="Helical" evidence="6">
    <location>
        <begin position="244"/>
        <end position="268"/>
    </location>
</feature>
<evidence type="ECO:0000313" key="8">
    <source>
        <dbReference type="Proteomes" id="UP000198569"/>
    </source>
</evidence>
<dbReference type="PANTHER" id="PTHR10010:SF46">
    <property type="entry name" value="SODIUM-DEPENDENT PHOSPHATE TRANSPORT PROTEIN 2B"/>
    <property type="match status" value="1"/>
</dbReference>
<feature type="transmembrane region" description="Helical" evidence="6">
    <location>
        <begin position="6"/>
        <end position="24"/>
    </location>
</feature>
<dbReference type="RefSeq" id="WP_091430115.1">
    <property type="nucleotide sequence ID" value="NZ_FNMV01000003.1"/>
</dbReference>
<dbReference type="GO" id="GO:0005886">
    <property type="term" value="C:plasma membrane"/>
    <property type="evidence" value="ECO:0007669"/>
    <property type="project" value="UniProtKB-SubCell"/>
</dbReference>
<evidence type="ECO:0000256" key="6">
    <source>
        <dbReference type="SAM" id="Phobius"/>
    </source>
</evidence>
<dbReference type="STRING" id="229203.SAMN05444338_103157"/>
<dbReference type="InterPro" id="IPR003841">
    <property type="entry name" value="Na/Pi_transpt"/>
</dbReference>
<reference evidence="8" key="1">
    <citation type="submission" date="2016-10" db="EMBL/GenBank/DDBJ databases">
        <authorList>
            <person name="Varghese N."/>
            <person name="Submissions S."/>
        </authorList>
    </citation>
    <scope>NUCLEOTIDE SEQUENCE [LARGE SCALE GENOMIC DNA]</scope>
    <source>
        <strain evidence="8">DSM 15718</strain>
    </source>
</reference>
<evidence type="ECO:0000256" key="2">
    <source>
        <dbReference type="ARBA" id="ARBA00022475"/>
    </source>
</evidence>
<accession>A0A1H2UFA1</accession>
<dbReference type="AlphaFoldDB" id="A0A1H2UFA1"/>
<dbReference type="NCBIfam" id="NF037997">
    <property type="entry name" value="Na_Pi_symport"/>
    <property type="match status" value="1"/>
</dbReference>
<keyword evidence="5 6" id="KW-0472">Membrane</keyword>
<gene>
    <name evidence="7" type="ORF">SAMN05444338_103157</name>
</gene>
<evidence type="ECO:0000313" key="7">
    <source>
        <dbReference type="EMBL" id="SDW54842.1"/>
    </source>
</evidence>
<evidence type="ECO:0000256" key="4">
    <source>
        <dbReference type="ARBA" id="ARBA00022989"/>
    </source>
</evidence>
<feature type="transmembrane region" description="Helical" evidence="6">
    <location>
        <begin position="177"/>
        <end position="204"/>
    </location>
</feature>
<proteinExistence type="predicted"/>
<sequence length="560" mass="62888">METFNHILKLLAGIGLFLFAIYLLEDSLKNLSGRSFKLFLQRITKNKVGAAAGGAIVTGILQSSSMVSFMVLAFVGAGVFTMRNAMAIVLGANLGTTLDSWLVATLGFNVDIEVIAYPAVCLGGLLLILFGSRKTTKYIAFFLFGFGLLFIGLGFMKTAMQAQVKIFDFSQYAQMPLAVFLLIGFVITLVVQSSSVTMALTLSALHVDAISLPIAAAIILGSQTGTTIKIIFAAIGGNVSKKRIVLGNVLFNVFVTVFAFLLLKPLLFLITDVFNIKDHLIALVAFSTLINFSAISIFLPLLDTFTSFLERFFKDSDGSTTAFIGHASYAEPVTALDLFRRETKYFIHNSMIFNLELFKIDTRLLRENPDFKSINEKNRYYLKTVEEKYDFLKQLQGELQAFYLELRPKLRIEQHSEINQLISAVRSSLHSVKSVKDIGSNISNLRHSSKEIKYNFFVHHRKETKTLYLELNAFMIQDKNATFENLQTVYDTIQTNYTSALNNFYTEAQNATIEDIDITTVINFNRELFTSNKAMLMAVKDFLLQEKQAEYFNEIPVYRT</sequence>
<feature type="transmembrane region" description="Helical" evidence="6">
    <location>
        <begin position="138"/>
        <end position="156"/>
    </location>
</feature>
<dbReference type="PANTHER" id="PTHR10010">
    <property type="entry name" value="SOLUTE CARRIER FAMILY 34 SODIUM PHOSPHATE , MEMBER 2-RELATED"/>
    <property type="match status" value="1"/>
</dbReference>
<dbReference type="EMBL" id="FNMV01000003">
    <property type="protein sequence ID" value="SDW54842.1"/>
    <property type="molecule type" value="Genomic_DNA"/>
</dbReference>
<evidence type="ECO:0000256" key="3">
    <source>
        <dbReference type="ARBA" id="ARBA00022692"/>
    </source>
</evidence>
<dbReference type="Pfam" id="PF02690">
    <property type="entry name" value="Na_Pi_cotrans"/>
    <property type="match status" value="2"/>
</dbReference>
<evidence type="ECO:0000256" key="5">
    <source>
        <dbReference type="ARBA" id="ARBA00023136"/>
    </source>
</evidence>
<dbReference type="OrthoDB" id="9763003at2"/>
<keyword evidence="4 6" id="KW-1133">Transmembrane helix</keyword>
<feature type="transmembrane region" description="Helical" evidence="6">
    <location>
        <begin position="210"/>
        <end position="232"/>
    </location>
</feature>
<dbReference type="GO" id="GO:0044341">
    <property type="term" value="P:sodium-dependent phosphate transport"/>
    <property type="evidence" value="ECO:0007669"/>
    <property type="project" value="InterPro"/>
</dbReference>
<feature type="transmembrane region" description="Helical" evidence="6">
    <location>
        <begin position="280"/>
        <end position="302"/>
    </location>
</feature>
<keyword evidence="2" id="KW-1003">Cell membrane</keyword>